<dbReference type="RefSeq" id="WP_108547022.1">
    <property type="nucleotide sequence ID" value="NZ_CP028902.1"/>
</dbReference>
<comment type="similarity">
    <text evidence="1">Belongs to the LysR transcriptional regulatory family.</text>
</comment>
<feature type="domain" description="HTH lysR-type" evidence="5">
    <location>
        <begin position="5"/>
        <end position="62"/>
    </location>
</feature>
<keyword evidence="3" id="KW-0238">DNA-binding</keyword>
<dbReference type="CDD" id="cd08432">
    <property type="entry name" value="PBP2_GcdR_TrpI_HvrB_AmpR_like"/>
    <property type="match status" value="1"/>
</dbReference>
<dbReference type="PANTHER" id="PTHR30537:SF58">
    <property type="entry name" value="HTH-TYPE TRANSCRIPTIONAL REGULATOR PERR"/>
    <property type="match status" value="1"/>
</dbReference>
<dbReference type="InterPro" id="IPR058163">
    <property type="entry name" value="LysR-type_TF_proteobact-type"/>
</dbReference>
<dbReference type="PRINTS" id="PR00039">
    <property type="entry name" value="HTHLYSR"/>
</dbReference>
<keyword evidence="2" id="KW-0805">Transcription regulation</keyword>
<dbReference type="InterPro" id="IPR000847">
    <property type="entry name" value="LysR_HTH_N"/>
</dbReference>
<evidence type="ECO:0000256" key="3">
    <source>
        <dbReference type="ARBA" id="ARBA00023125"/>
    </source>
</evidence>
<gene>
    <name evidence="6" type="ORF">A6A40_16805</name>
</gene>
<organism evidence="6 7">
    <name type="scientific">Azospirillum humicireducens</name>
    <dbReference type="NCBI Taxonomy" id="1226968"/>
    <lineage>
        <taxon>Bacteria</taxon>
        <taxon>Pseudomonadati</taxon>
        <taxon>Pseudomonadota</taxon>
        <taxon>Alphaproteobacteria</taxon>
        <taxon>Rhodospirillales</taxon>
        <taxon>Azospirillaceae</taxon>
        <taxon>Azospirillum</taxon>
    </lineage>
</organism>
<sequence length="308" mass="33892">MTTRLPLTQLRAFEAACRLGSFSAAAQELAVTPSAVSHAIRELERMLGAMLFQRSPRKIEPTPEGRTLYRHVTRGFDQLQRGLQEITTAGPARIRVHCAPSFAAQWLSPRLGRFLGLFPAVELKLSASPDYPLFPSEEYDLSIVYGEPRQTDVMAIPLGHETVCPLCAPGIASRVTAIDDLLSVPLVRSDHNRITWPMWFDANSAIAATPAGPRFDRSFMAIAAAVNGVGVVLESTRLAERELQSGQLVAPLEGRSQSLRHVAHWMVWPKGAERKHAFRCFVTWLVEELGVPGIDFDKAAPPLRTPPG</sequence>
<evidence type="ECO:0000256" key="2">
    <source>
        <dbReference type="ARBA" id="ARBA00023015"/>
    </source>
</evidence>
<dbReference type="PROSITE" id="PS50931">
    <property type="entry name" value="HTH_LYSR"/>
    <property type="match status" value="1"/>
</dbReference>
<accession>A0A2R4VQL4</accession>
<name>A0A2R4VQL4_9PROT</name>
<evidence type="ECO:0000313" key="7">
    <source>
        <dbReference type="Proteomes" id="UP000077405"/>
    </source>
</evidence>
<dbReference type="AlphaFoldDB" id="A0A2R4VQL4"/>
<evidence type="ECO:0000259" key="5">
    <source>
        <dbReference type="PROSITE" id="PS50931"/>
    </source>
</evidence>
<dbReference type="GO" id="GO:0043565">
    <property type="term" value="F:sequence-specific DNA binding"/>
    <property type="evidence" value="ECO:0007669"/>
    <property type="project" value="TreeGrafter"/>
</dbReference>
<dbReference type="FunFam" id="1.10.10.10:FF:000038">
    <property type="entry name" value="Glycine cleavage system transcriptional activator"/>
    <property type="match status" value="1"/>
</dbReference>
<evidence type="ECO:0000256" key="4">
    <source>
        <dbReference type="ARBA" id="ARBA00023163"/>
    </source>
</evidence>
<protein>
    <submittedName>
        <fullName evidence="6">LysR family transcriptional regulator</fullName>
    </submittedName>
</protein>
<dbReference type="Pfam" id="PF00126">
    <property type="entry name" value="HTH_1"/>
    <property type="match status" value="1"/>
</dbReference>
<dbReference type="InterPro" id="IPR005119">
    <property type="entry name" value="LysR_subst-bd"/>
</dbReference>
<dbReference type="GO" id="GO:0003700">
    <property type="term" value="F:DNA-binding transcription factor activity"/>
    <property type="evidence" value="ECO:0007669"/>
    <property type="project" value="InterPro"/>
</dbReference>
<dbReference type="Pfam" id="PF03466">
    <property type="entry name" value="LysR_substrate"/>
    <property type="match status" value="1"/>
</dbReference>
<keyword evidence="7" id="KW-1185">Reference proteome</keyword>
<evidence type="ECO:0000313" key="6">
    <source>
        <dbReference type="EMBL" id="AWB06716.1"/>
    </source>
</evidence>
<dbReference type="EMBL" id="CP028902">
    <property type="protein sequence ID" value="AWB06716.1"/>
    <property type="molecule type" value="Genomic_DNA"/>
</dbReference>
<keyword evidence="4" id="KW-0804">Transcription</keyword>
<dbReference type="GO" id="GO:0006351">
    <property type="term" value="P:DNA-templated transcription"/>
    <property type="evidence" value="ECO:0007669"/>
    <property type="project" value="TreeGrafter"/>
</dbReference>
<reference evidence="6 7" key="1">
    <citation type="submission" date="2018-04" db="EMBL/GenBank/DDBJ databases">
        <title>Complete genome sequence of the nitrogen-fixing bacterium Azospirillum humicireducens type strain SgZ-5.</title>
        <authorList>
            <person name="Yu Z."/>
        </authorList>
    </citation>
    <scope>NUCLEOTIDE SEQUENCE [LARGE SCALE GENOMIC DNA]</scope>
    <source>
        <strain evidence="6 7">SgZ-5</strain>
        <plasmid evidence="6 7">pYZ1</plasmid>
    </source>
</reference>
<dbReference type="Proteomes" id="UP000077405">
    <property type="component" value="Plasmid pYZ1"/>
</dbReference>
<dbReference type="OrthoDB" id="9794694at2"/>
<evidence type="ECO:0000256" key="1">
    <source>
        <dbReference type="ARBA" id="ARBA00009437"/>
    </source>
</evidence>
<dbReference type="Gene3D" id="3.40.190.10">
    <property type="entry name" value="Periplasmic binding protein-like II"/>
    <property type="match status" value="2"/>
</dbReference>
<dbReference type="SUPFAM" id="SSF53850">
    <property type="entry name" value="Periplasmic binding protein-like II"/>
    <property type="match status" value="1"/>
</dbReference>
<dbReference type="SUPFAM" id="SSF46785">
    <property type="entry name" value="Winged helix' DNA-binding domain"/>
    <property type="match status" value="1"/>
</dbReference>
<dbReference type="KEGG" id="ahu:A6A40_16805"/>
<proteinExistence type="inferred from homology"/>
<dbReference type="InterPro" id="IPR036390">
    <property type="entry name" value="WH_DNA-bd_sf"/>
</dbReference>
<dbReference type="PANTHER" id="PTHR30537">
    <property type="entry name" value="HTH-TYPE TRANSCRIPTIONAL REGULATOR"/>
    <property type="match status" value="1"/>
</dbReference>
<geneLocation type="plasmid" evidence="6 7">
    <name>pYZ1</name>
</geneLocation>
<keyword evidence="6" id="KW-0614">Plasmid</keyword>
<dbReference type="Gene3D" id="1.10.10.10">
    <property type="entry name" value="Winged helix-like DNA-binding domain superfamily/Winged helix DNA-binding domain"/>
    <property type="match status" value="1"/>
</dbReference>
<dbReference type="InterPro" id="IPR036388">
    <property type="entry name" value="WH-like_DNA-bd_sf"/>
</dbReference>